<comment type="subcellular location">
    <subcellularLocation>
        <location evidence="1">Endoplasmic reticulum membrane</location>
        <topology evidence="1">Multi-pass membrane protein</topology>
    </subcellularLocation>
</comment>
<dbReference type="eggNOG" id="ENOG502RZXR">
    <property type="taxonomic scope" value="Eukaryota"/>
</dbReference>
<organism evidence="7 8">
    <name type="scientific">Eremothecium gossypii (strain ATCC 10895 / CBS 109.51 / FGSC 9923 / NRRL Y-1056)</name>
    <name type="common">Yeast</name>
    <name type="synonym">Ashbya gossypii</name>
    <dbReference type="NCBI Taxonomy" id="284811"/>
    <lineage>
        <taxon>Eukaryota</taxon>
        <taxon>Fungi</taxon>
        <taxon>Dikarya</taxon>
        <taxon>Ascomycota</taxon>
        <taxon>Saccharomycotina</taxon>
        <taxon>Saccharomycetes</taxon>
        <taxon>Saccharomycetales</taxon>
        <taxon>Saccharomycetaceae</taxon>
        <taxon>Eremothecium</taxon>
    </lineage>
</organism>
<evidence type="ECO:0000256" key="6">
    <source>
        <dbReference type="SAM" id="Phobius"/>
    </source>
</evidence>
<proteinExistence type="predicted"/>
<dbReference type="KEGG" id="ago:AGOS_ABL021C"/>
<dbReference type="Pfam" id="PF11712">
    <property type="entry name" value="Vma12"/>
    <property type="match status" value="1"/>
</dbReference>
<dbReference type="GO" id="GO:0012505">
    <property type="term" value="C:endomembrane system"/>
    <property type="evidence" value="ECO:0000318"/>
    <property type="project" value="GO_Central"/>
</dbReference>
<sequence length="239" mass="25774">MDLPPSIACSCTGGRSFRHSNKQPSYTKLNGAKCENTPAQGHTMFQLELSGPLRDKLLQAGGGAAAAEVKVAAARGWVTFGSLVVLCERGAATARETQALLGSLQLRPRAARSSNYSDEFRAQQQRLRAAAAEDEYRALTGGMQQEQQRHGFGSAAREVREQLAAVANVVLTVVGVAYGVWWVARAAGVGAEARVLLALGCGLTALVADVAMYNVYHRKVGEARRRERRLHEQRRVVTS</sequence>
<evidence type="ECO:0000313" key="7">
    <source>
        <dbReference type="EMBL" id="AAS50750.2"/>
    </source>
</evidence>
<dbReference type="FunCoup" id="Q75DN8">
    <property type="interactions" value="72"/>
</dbReference>
<reference evidence="7 8" key="1">
    <citation type="journal article" date="2004" name="Science">
        <title>The Ashbya gossypii genome as a tool for mapping the ancient Saccharomyces cerevisiae genome.</title>
        <authorList>
            <person name="Dietrich F.S."/>
            <person name="Voegeli S."/>
            <person name="Brachat S."/>
            <person name="Lerch A."/>
            <person name="Gates K."/>
            <person name="Steiner S."/>
            <person name="Mohr C."/>
            <person name="Pohlmann R."/>
            <person name="Luedi P."/>
            <person name="Choi S."/>
            <person name="Wing R.A."/>
            <person name="Flavier A."/>
            <person name="Gaffney T.D."/>
            <person name="Philippsen P."/>
        </authorList>
    </citation>
    <scope>NUCLEOTIDE SEQUENCE [LARGE SCALE GENOMIC DNA]</scope>
    <source>
        <strain evidence="8">ATCC 10895 / CBS 109.51 / FGSC 9923 / NRRL Y-1056</strain>
    </source>
</reference>
<evidence type="ECO:0000256" key="1">
    <source>
        <dbReference type="ARBA" id="ARBA00004477"/>
    </source>
</evidence>
<evidence type="ECO:0000256" key="2">
    <source>
        <dbReference type="ARBA" id="ARBA00022692"/>
    </source>
</evidence>
<feature type="transmembrane region" description="Helical" evidence="6">
    <location>
        <begin position="163"/>
        <end position="184"/>
    </location>
</feature>
<dbReference type="RefSeq" id="NP_982926.2">
    <property type="nucleotide sequence ID" value="NM_208279.2"/>
</dbReference>
<keyword evidence="8" id="KW-1185">Reference proteome</keyword>
<feature type="transmembrane region" description="Helical" evidence="6">
    <location>
        <begin position="196"/>
        <end position="216"/>
    </location>
</feature>
<keyword evidence="3" id="KW-0256">Endoplasmic reticulum</keyword>
<dbReference type="STRING" id="284811.Q75DN8"/>
<dbReference type="HOGENOM" id="CLU_091774_0_0_1"/>
<dbReference type="PANTHER" id="PTHR31394:SF1">
    <property type="entry name" value="TRANSMEMBRANE PROTEIN 199"/>
    <property type="match status" value="1"/>
</dbReference>
<reference evidence="8" key="2">
    <citation type="journal article" date="2013" name="G3 (Bethesda)">
        <title>Genomes of Ashbya fungi isolated from insects reveal four mating-type loci, numerous translocations, lack of transposons, and distinct gene duplications.</title>
        <authorList>
            <person name="Dietrich F.S."/>
            <person name="Voegeli S."/>
            <person name="Kuo S."/>
            <person name="Philippsen P."/>
        </authorList>
    </citation>
    <scope>GENOME REANNOTATION</scope>
    <source>
        <strain evidence="8">ATCC 10895 / CBS 109.51 / FGSC 9923 / NRRL Y-1056</strain>
    </source>
</reference>
<keyword evidence="4 6" id="KW-1133">Transmembrane helix</keyword>
<dbReference type="Proteomes" id="UP000000591">
    <property type="component" value="Chromosome II"/>
</dbReference>
<dbReference type="GO" id="GO:0005789">
    <property type="term" value="C:endoplasmic reticulum membrane"/>
    <property type="evidence" value="ECO:0007669"/>
    <property type="project" value="UniProtKB-SubCell"/>
</dbReference>
<name>Q75DN8_EREGS</name>
<keyword evidence="2 6" id="KW-0812">Transmembrane</keyword>
<dbReference type="AlphaFoldDB" id="Q75DN8"/>
<dbReference type="GO" id="GO:0070072">
    <property type="term" value="P:vacuolar proton-transporting V-type ATPase complex assembly"/>
    <property type="evidence" value="ECO:0007669"/>
    <property type="project" value="InterPro"/>
</dbReference>
<protein>
    <submittedName>
        <fullName evidence="7">ABL021Cp</fullName>
    </submittedName>
</protein>
<evidence type="ECO:0000256" key="4">
    <source>
        <dbReference type="ARBA" id="ARBA00022989"/>
    </source>
</evidence>
<accession>Q75DN8</accession>
<dbReference type="EMBL" id="AE016815">
    <property type="protein sequence ID" value="AAS50750.2"/>
    <property type="molecule type" value="Genomic_DNA"/>
</dbReference>
<dbReference type="PANTHER" id="PTHR31394">
    <property type="entry name" value="TRANSMEMBRANE PROTEIN 199"/>
    <property type="match status" value="1"/>
</dbReference>
<evidence type="ECO:0000256" key="3">
    <source>
        <dbReference type="ARBA" id="ARBA00022824"/>
    </source>
</evidence>
<dbReference type="GeneID" id="4619018"/>
<keyword evidence="5 6" id="KW-0472">Membrane</keyword>
<dbReference type="OrthoDB" id="10457171at2759"/>
<dbReference type="InterPro" id="IPR021013">
    <property type="entry name" value="ATPase_Vma12"/>
</dbReference>
<evidence type="ECO:0000256" key="5">
    <source>
        <dbReference type="ARBA" id="ARBA00023136"/>
    </source>
</evidence>
<evidence type="ECO:0000313" key="8">
    <source>
        <dbReference type="Proteomes" id="UP000000591"/>
    </source>
</evidence>
<gene>
    <name evidence="7" type="ORF">AGOS_ABL021C</name>
</gene>
<dbReference type="InParanoid" id="Q75DN8"/>